<reference evidence="2 3" key="1">
    <citation type="submission" date="2022-06" db="EMBL/GenBank/DDBJ databases">
        <title>Mycolicibacterium sp. CAU 1645 isolated from seawater.</title>
        <authorList>
            <person name="Kim W."/>
        </authorList>
    </citation>
    <scope>NUCLEOTIDE SEQUENCE [LARGE SCALE GENOMIC DNA]</scope>
    <source>
        <strain evidence="2 3">CAU 1645</strain>
    </source>
</reference>
<dbReference type="Gene3D" id="3.50.50.60">
    <property type="entry name" value="FAD/NAD(P)-binding domain"/>
    <property type="match status" value="1"/>
</dbReference>
<evidence type="ECO:0000313" key="2">
    <source>
        <dbReference type="EMBL" id="MCP9272144.1"/>
    </source>
</evidence>
<dbReference type="InterPro" id="IPR002937">
    <property type="entry name" value="Amino_oxidase"/>
</dbReference>
<keyword evidence="3" id="KW-1185">Reference proteome</keyword>
<name>A0ABT1M1I9_9MYCO</name>
<dbReference type="Proteomes" id="UP001651690">
    <property type="component" value="Unassembled WGS sequence"/>
</dbReference>
<dbReference type="InterPro" id="IPR050464">
    <property type="entry name" value="Zeta_carotene_desat/Oxidored"/>
</dbReference>
<dbReference type="PANTHER" id="PTHR42923:SF46">
    <property type="entry name" value="AMINE OXIDASE"/>
    <property type="match status" value="1"/>
</dbReference>
<evidence type="ECO:0000259" key="1">
    <source>
        <dbReference type="Pfam" id="PF01593"/>
    </source>
</evidence>
<dbReference type="SUPFAM" id="SSF51905">
    <property type="entry name" value="FAD/NAD(P)-binding domain"/>
    <property type="match status" value="1"/>
</dbReference>
<dbReference type="EMBL" id="JANDBD010000003">
    <property type="protein sequence ID" value="MCP9272144.1"/>
    <property type="molecule type" value="Genomic_DNA"/>
</dbReference>
<comment type="caution">
    <text evidence="2">The sequence shown here is derived from an EMBL/GenBank/DDBJ whole genome shotgun (WGS) entry which is preliminary data.</text>
</comment>
<feature type="domain" description="Amine oxidase" evidence="1">
    <location>
        <begin position="12"/>
        <end position="497"/>
    </location>
</feature>
<accession>A0ABT1M1I9</accession>
<dbReference type="InterPro" id="IPR036188">
    <property type="entry name" value="FAD/NAD-bd_sf"/>
</dbReference>
<dbReference type="PANTHER" id="PTHR42923">
    <property type="entry name" value="PROTOPORPHYRINOGEN OXIDASE"/>
    <property type="match status" value="1"/>
</dbReference>
<evidence type="ECO:0000313" key="3">
    <source>
        <dbReference type="Proteomes" id="UP001651690"/>
    </source>
</evidence>
<organism evidence="2 3">
    <name type="scientific">Mycolicibacterium arenosum</name>
    <dbReference type="NCBI Taxonomy" id="2952157"/>
    <lineage>
        <taxon>Bacteria</taxon>
        <taxon>Bacillati</taxon>
        <taxon>Actinomycetota</taxon>
        <taxon>Actinomycetes</taxon>
        <taxon>Mycobacteriales</taxon>
        <taxon>Mycobacteriaceae</taxon>
        <taxon>Mycolicibacterium</taxon>
    </lineage>
</organism>
<sequence>MTRVAILGGGVGGLSAAHELSERGFDVTVYEARGEFGGKARSMPVPGSGTDGRQDLPAEHGFRFFPGFYRHVTDTMKRIPYDGGSVYDNLTKCTEMLMAQAGGRNELIAPAGFPTSLTQMITGLRSIRELVLTAGVPVTEFAVFVEKILTAMTSCDERRLHEFEATSWWDFVEATRKSAAYQKFLATGMTRTLVAAKADQMSARTGSTVLCQLLYDMLQIDGRLDNVLDGPTSEVWIDPWLALLERRGVTLRPHSGVSGILCDGERITSVTITTPDGDESIEADHYIAALPAERFELLISPAMRAAEPRLALISELKKEWMTGVMFYLDEDVPLEHGHAIFIDSEWALTAISQKQFWPDVDLEQRGDGRVEGVLSVDVSDWTKPGPVTGKAASACSKEEIRQEVWAQLVAHIDDGSLRESNVVTWFLDPAIEFPNPGQATNAEPLLVNTKGSWAHRPDATTAIPNLFLAADFVRTNTDLATMEGANEAARRAVNGILAATGSTARRCDVHALQEPWVFWPFRQLDRLRWRLGRKPAPAPFRLNEDGELEPTGLAARAALATLRRRGGSAILGRR</sequence>
<proteinExistence type="predicted"/>
<protein>
    <submittedName>
        <fullName evidence="2">FAD-dependent oxidoreductase</fullName>
    </submittedName>
</protein>
<dbReference type="Pfam" id="PF01593">
    <property type="entry name" value="Amino_oxidase"/>
    <property type="match status" value="1"/>
</dbReference>
<gene>
    <name evidence="2" type="ORF">NM203_08085</name>
</gene>
<dbReference type="RefSeq" id="WP_255059321.1">
    <property type="nucleotide sequence ID" value="NZ_JANDBD010000003.1"/>
</dbReference>